<dbReference type="RefSeq" id="YP_010111741.1">
    <property type="nucleotide sequence ID" value="NC_055884.1"/>
</dbReference>
<evidence type="ECO:0000313" key="2">
    <source>
        <dbReference type="Proteomes" id="UP000594161"/>
    </source>
</evidence>
<proteinExistence type="predicted"/>
<organism evidence="1 2">
    <name type="scientific">uncultured phage cr126_1</name>
    <dbReference type="NCBI Taxonomy" id="2772075"/>
    <lineage>
        <taxon>Viruses</taxon>
        <taxon>Duplodnaviria</taxon>
        <taxon>Heunggongvirae</taxon>
        <taxon>Uroviricota</taxon>
        <taxon>Caudoviricetes</taxon>
        <taxon>Crassvirales</taxon>
        <taxon>Steigviridae</taxon>
        <taxon>Asinivirinae</taxon>
        <taxon>Kolpuevirus</taxon>
        <taxon>Kolpuevirus hominis</taxon>
    </lineage>
</organism>
<dbReference type="Proteomes" id="UP000594161">
    <property type="component" value="Segment"/>
</dbReference>
<dbReference type="KEGG" id="vg:65130190"/>
<dbReference type="EMBL" id="MT774391">
    <property type="protein sequence ID" value="QOR59583.1"/>
    <property type="molecule type" value="Genomic_DNA"/>
</dbReference>
<dbReference type="GeneID" id="65130190"/>
<sequence>MRVQSEKNGYWGQTSRGRASLPYIKVKKFLLANVGRPVNKVYTEFLASARKHKQVENLERVFNSFIDRCDKYRRWGVKPSDCFYVTNGILNYKKPRVVKKLYNESHARYNRRHHPQAKEMTEITLKLSRLGPQPLGKMFVVVNGNLLFLPVYLVSKVRWESLQNPTHQIIGIYGKASAERIKEYTRVELVDYGYSYEVLTWQSPTYYWSRTYDYFYYVVKIADIEAYKKEKYKP</sequence>
<accession>A0A7M1RYS5</accession>
<reference evidence="1 2" key="1">
    <citation type="submission" date="2020-07" db="EMBL/GenBank/DDBJ databases">
        <title>Taxonomic proposal: Crassvirales, a new order of highly abundant and diverse bacterial viruses.</title>
        <authorList>
            <person name="Shkoporov A.N."/>
            <person name="Stockdale S.R."/>
            <person name="Guerin E."/>
            <person name="Ross R.P."/>
            <person name="Hill C."/>
        </authorList>
    </citation>
    <scope>NUCLEOTIDE SEQUENCE [LARGE SCALE GENOMIC DNA]</scope>
</reference>
<keyword evidence="2" id="KW-1185">Reference proteome</keyword>
<name>A0A7M1RYS5_9CAUD</name>
<protein>
    <submittedName>
        <fullName evidence="1">Uncharacterized protein</fullName>
    </submittedName>
</protein>
<evidence type="ECO:0000313" key="1">
    <source>
        <dbReference type="EMBL" id="QOR59583.1"/>
    </source>
</evidence>